<dbReference type="InterPro" id="IPR050838">
    <property type="entry name" value="Ketopantoate_reductase"/>
</dbReference>
<evidence type="ECO:0000256" key="11">
    <source>
        <dbReference type="RuleBase" id="RU362068"/>
    </source>
</evidence>
<dbReference type="Gene3D" id="1.10.1040.10">
    <property type="entry name" value="N-(1-d-carboxylethyl)-l-norvaline Dehydrogenase, domain 2"/>
    <property type="match status" value="1"/>
</dbReference>
<evidence type="ECO:0000256" key="1">
    <source>
        <dbReference type="ARBA" id="ARBA00002919"/>
    </source>
</evidence>
<comment type="function">
    <text evidence="1 11">Catalyzes the NADPH-dependent reduction of ketopantoate into pantoic acid.</text>
</comment>
<gene>
    <name evidence="14" type="ORF">PVOR_11229</name>
</gene>
<comment type="similarity">
    <text evidence="3 11">Belongs to the ketopantoate reductase family.</text>
</comment>
<evidence type="ECO:0000259" key="12">
    <source>
        <dbReference type="Pfam" id="PF02558"/>
    </source>
</evidence>
<evidence type="ECO:0000256" key="2">
    <source>
        <dbReference type="ARBA" id="ARBA00004994"/>
    </source>
</evidence>
<dbReference type="Pfam" id="PF02558">
    <property type="entry name" value="ApbA"/>
    <property type="match status" value="1"/>
</dbReference>
<proteinExistence type="inferred from homology"/>
<accession>A0A2R9SXE5</accession>
<evidence type="ECO:0000256" key="3">
    <source>
        <dbReference type="ARBA" id="ARBA00007870"/>
    </source>
</evidence>
<keyword evidence="7 11" id="KW-0521">NADP</keyword>
<dbReference type="InterPro" id="IPR036291">
    <property type="entry name" value="NAD(P)-bd_dom_sf"/>
</dbReference>
<evidence type="ECO:0000256" key="5">
    <source>
        <dbReference type="ARBA" id="ARBA00019465"/>
    </source>
</evidence>
<dbReference type="NCBIfam" id="TIGR00745">
    <property type="entry name" value="apbA_panE"/>
    <property type="match status" value="1"/>
</dbReference>
<dbReference type="InterPro" id="IPR013332">
    <property type="entry name" value="KPR_N"/>
</dbReference>
<keyword evidence="8 11" id="KW-0560">Oxidoreductase</keyword>
<evidence type="ECO:0000313" key="14">
    <source>
        <dbReference type="EMBL" id="EFU42088.1"/>
    </source>
</evidence>
<dbReference type="PANTHER" id="PTHR43765">
    <property type="entry name" value="2-DEHYDROPANTOATE 2-REDUCTASE-RELATED"/>
    <property type="match status" value="1"/>
</dbReference>
<dbReference type="GO" id="GO:0050661">
    <property type="term" value="F:NADP binding"/>
    <property type="evidence" value="ECO:0007669"/>
    <property type="project" value="TreeGrafter"/>
</dbReference>
<evidence type="ECO:0000313" key="15">
    <source>
        <dbReference type="Proteomes" id="UP000003094"/>
    </source>
</evidence>
<dbReference type="EC" id="1.1.1.169" evidence="4 11"/>
<dbReference type="InterPro" id="IPR008927">
    <property type="entry name" value="6-PGluconate_DH-like_C_sf"/>
</dbReference>
<sequence>MNMNIHIIGAGSLGLLYAGKLASSGCRVTLWCRSEEQADMLKASGITIEEGTSRHKRMDSSSLTVCTLSSFAERGAAADADYLFLMLKQQGIEDLAARVLAPYGQDHRRLICYQNGTGHLERLQELLPAWTLYAAITTEGAKRTSLVSVLHAGRGTTTIGKFMPEQDSASPVSEGNDENELVKQLNRAGFEAFLSNEMDVMIYRKLLMNAVINPLTALWRIPNGELLSSPERVRLMQQLYDEGIAVYKAGGIPYGSRLWEWIVAVCQSTSGNTSSMLKDVMDSRTTEVAWINGSIVGLGRKYGIAVPTHELIVQLIEGMNT</sequence>
<dbReference type="PANTHER" id="PTHR43765:SF2">
    <property type="entry name" value="2-DEHYDROPANTOATE 2-REDUCTASE"/>
    <property type="match status" value="1"/>
</dbReference>
<dbReference type="AlphaFoldDB" id="A0A2R9SXE5"/>
<organism evidence="14 15">
    <name type="scientific">Paenibacillus vortex V453</name>
    <dbReference type="NCBI Taxonomy" id="715225"/>
    <lineage>
        <taxon>Bacteria</taxon>
        <taxon>Bacillati</taxon>
        <taxon>Bacillota</taxon>
        <taxon>Bacilli</taxon>
        <taxon>Bacillales</taxon>
        <taxon>Paenibacillaceae</taxon>
        <taxon>Paenibacillus</taxon>
    </lineage>
</organism>
<evidence type="ECO:0000256" key="4">
    <source>
        <dbReference type="ARBA" id="ARBA00013014"/>
    </source>
</evidence>
<dbReference type="InterPro" id="IPR003710">
    <property type="entry name" value="ApbA"/>
</dbReference>
<dbReference type="Pfam" id="PF08546">
    <property type="entry name" value="ApbA_C"/>
    <property type="match status" value="1"/>
</dbReference>
<dbReference type="Proteomes" id="UP000003094">
    <property type="component" value="Unassembled WGS sequence"/>
</dbReference>
<dbReference type="Gene3D" id="3.40.50.720">
    <property type="entry name" value="NAD(P)-binding Rossmann-like Domain"/>
    <property type="match status" value="1"/>
</dbReference>
<evidence type="ECO:0000256" key="8">
    <source>
        <dbReference type="ARBA" id="ARBA00023002"/>
    </source>
</evidence>
<keyword evidence="6 11" id="KW-0566">Pantothenate biosynthesis</keyword>
<reference evidence="14 15" key="1">
    <citation type="journal article" date="2010" name="BMC Genomics">
        <title>Genome sequence of the pattern forming Paenibacillus vortex bacterium reveals potential for thriving in complex environments.</title>
        <authorList>
            <person name="Sirota-Madi A."/>
            <person name="Olender T."/>
            <person name="Helman Y."/>
            <person name="Ingham C."/>
            <person name="Brainis I."/>
            <person name="Roth D."/>
            <person name="Hagi E."/>
            <person name="Brodsky L."/>
            <person name="Leshkowitz D."/>
            <person name="Galatenko V."/>
            <person name="Nikolaev V."/>
            <person name="Mugasimangalam R.C."/>
            <person name="Bransburg-Zabary S."/>
            <person name="Gutnick D.L."/>
            <person name="Lancet D."/>
            <person name="Ben-Jacob E."/>
        </authorList>
    </citation>
    <scope>NUCLEOTIDE SEQUENCE [LARGE SCALE GENOMIC DNA]</scope>
    <source>
        <strain evidence="14 15">V453</strain>
    </source>
</reference>
<feature type="domain" description="Ketopantoate reductase C-terminal" evidence="13">
    <location>
        <begin position="201"/>
        <end position="319"/>
    </location>
</feature>
<dbReference type="SUPFAM" id="SSF51735">
    <property type="entry name" value="NAD(P)-binding Rossmann-fold domains"/>
    <property type="match status" value="1"/>
</dbReference>
<dbReference type="GO" id="GO:0008677">
    <property type="term" value="F:2-dehydropantoate 2-reductase activity"/>
    <property type="evidence" value="ECO:0007669"/>
    <property type="project" value="UniProtKB-EC"/>
</dbReference>
<dbReference type="EMBL" id="ADHJ01000017">
    <property type="protein sequence ID" value="EFU42088.1"/>
    <property type="molecule type" value="Genomic_DNA"/>
</dbReference>
<dbReference type="UniPathway" id="UPA00028">
    <property type="reaction ID" value="UER00004"/>
</dbReference>
<dbReference type="InterPro" id="IPR013328">
    <property type="entry name" value="6PGD_dom2"/>
</dbReference>
<comment type="caution">
    <text evidence="14">The sequence shown here is derived from an EMBL/GenBank/DDBJ whole genome shotgun (WGS) entry which is preliminary data.</text>
</comment>
<name>A0A2R9SXE5_9BACL</name>
<dbReference type="SUPFAM" id="SSF48179">
    <property type="entry name" value="6-phosphogluconate dehydrogenase C-terminal domain-like"/>
    <property type="match status" value="1"/>
</dbReference>
<evidence type="ECO:0000259" key="13">
    <source>
        <dbReference type="Pfam" id="PF08546"/>
    </source>
</evidence>
<dbReference type="InterPro" id="IPR013752">
    <property type="entry name" value="KPA_reductase"/>
</dbReference>
<evidence type="ECO:0000256" key="10">
    <source>
        <dbReference type="ARBA" id="ARBA00048793"/>
    </source>
</evidence>
<feature type="domain" description="Ketopantoate reductase N-terminal" evidence="12">
    <location>
        <begin position="5"/>
        <end position="162"/>
    </location>
</feature>
<evidence type="ECO:0000256" key="6">
    <source>
        <dbReference type="ARBA" id="ARBA00022655"/>
    </source>
</evidence>
<dbReference type="RefSeq" id="WP_006209060.1">
    <property type="nucleotide sequence ID" value="NZ_ADHJ01000017.1"/>
</dbReference>
<evidence type="ECO:0000256" key="9">
    <source>
        <dbReference type="ARBA" id="ARBA00032024"/>
    </source>
</evidence>
<evidence type="ECO:0000256" key="7">
    <source>
        <dbReference type="ARBA" id="ARBA00022857"/>
    </source>
</evidence>
<dbReference type="GO" id="GO:0005737">
    <property type="term" value="C:cytoplasm"/>
    <property type="evidence" value="ECO:0007669"/>
    <property type="project" value="TreeGrafter"/>
</dbReference>
<dbReference type="KEGG" id="pvo:PVOR_11229"/>
<comment type="pathway">
    <text evidence="2 11">Cofactor biosynthesis; (R)-pantothenate biosynthesis; (R)-pantoate from 3-methyl-2-oxobutanoate: step 2/2.</text>
</comment>
<comment type="catalytic activity">
    <reaction evidence="10 11">
        <text>(R)-pantoate + NADP(+) = 2-dehydropantoate + NADPH + H(+)</text>
        <dbReference type="Rhea" id="RHEA:16233"/>
        <dbReference type="ChEBI" id="CHEBI:11561"/>
        <dbReference type="ChEBI" id="CHEBI:15378"/>
        <dbReference type="ChEBI" id="CHEBI:15980"/>
        <dbReference type="ChEBI" id="CHEBI:57783"/>
        <dbReference type="ChEBI" id="CHEBI:58349"/>
        <dbReference type="EC" id="1.1.1.169"/>
    </reaction>
</comment>
<keyword evidence="15" id="KW-1185">Reference proteome</keyword>
<dbReference type="GO" id="GO:0015940">
    <property type="term" value="P:pantothenate biosynthetic process"/>
    <property type="evidence" value="ECO:0007669"/>
    <property type="project" value="UniProtKB-UniPathway"/>
</dbReference>
<protein>
    <recommendedName>
        <fullName evidence="5 11">2-dehydropantoate 2-reductase</fullName>
        <ecNumber evidence="4 11">1.1.1.169</ecNumber>
    </recommendedName>
    <alternativeName>
        <fullName evidence="9 11">Ketopantoate reductase</fullName>
    </alternativeName>
</protein>